<dbReference type="eggNOG" id="COG1051">
    <property type="taxonomic scope" value="Bacteria"/>
</dbReference>
<dbReference type="Gene3D" id="3.90.79.10">
    <property type="entry name" value="Nucleoside Triphosphate Pyrophosphohydrolase"/>
    <property type="match status" value="1"/>
</dbReference>
<organism evidence="7 8">
    <name type="scientific">Beutenbergia cavernae (strain ATCC BAA-8 / DSM 12333 / CCUG 43141 / JCM 11478 / NBRC 16432 / NCIMB 13614 / HKI 0122)</name>
    <dbReference type="NCBI Taxonomy" id="471853"/>
    <lineage>
        <taxon>Bacteria</taxon>
        <taxon>Bacillati</taxon>
        <taxon>Actinomycetota</taxon>
        <taxon>Actinomycetes</taxon>
        <taxon>Micrococcales</taxon>
        <taxon>Beutenbergiaceae</taxon>
        <taxon>Beutenbergia</taxon>
    </lineage>
</organism>
<dbReference type="InterPro" id="IPR015797">
    <property type="entry name" value="NUDIX_hydrolase-like_dom_sf"/>
</dbReference>
<proteinExistence type="inferred from homology"/>
<dbReference type="EMBL" id="CP001618">
    <property type="protein sequence ID" value="ACQ80242.1"/>
    <property type="molecule type" value="Genomic_DNA"/>
</dbReference>
<dbReference type="Proteomes" id="UP000007962">
    <property type="component" value="Chromosome"/>
</dbReference>
<dbReference type="InterPro" id="IPR020476">
    <property type="entry name" value="Nudix_hydrolase"/>
</dbReference>
<comment type="cofactor">
    <cofactor evidence="1">
        <name>Mg(2+)</name>
        <dbReference type="ChEBI" id="CHEBI:18420"/>
    </cofactor>
</comment>
<dbReference type="Pfam" id="PF00293">
    <property type="entry name" value="NUDIX"/>
    <property type="match status" value="1"/>
</dbReference>
<evidence type="ECO:0000256" key="2">
    <source>
        <dbReference type="ARBA" id="ARBA00005582"/>
    </source>
</evidence>
<dbReference type="PANTHER" id="PTHR43046:SF12">
    <property type="entry name" value="GDP-MANNOSE MANNOSYL HYDROLASE"/>
    <property type="match status" value="1"/>
</dbReference>
<dbReference type="InterPro" id="IPR000086">
    <property type="entry name" value="NUDIX_hydrolase_dom"/>
</dbReference>
<dbReference type="HOGENOM" id="CLU_100874_0_0_11"/>
<keyword evidence="3 5" id="KW-0378">Hydrolase</keyword>
<feature type="domain" description="Nudix hydrolase" evidence="6">
    <location>
        <begin position="24"/>
        <end position="173"/>
    </location>
</feature>
<keyword evidence="8" id="KW-1185">Reference proteome</keyword>
<dbReference type="KEGG" id="bcv:Bcav_1987"/>
<dbReference type="AlphaFoldDB" id="C5C5Q1"/>
<gene>
    <name evidence="7" type="ordered locus">Bcav_1987</name>
</gene>
<dbReference type="PROSITE" id="PS51462">
    <property type="entry name" value="NUDIX"/>
    <property type="match status" value="1"/>
</dbReference>
<accession>C5C5Q1</accession>
<dbReference type="STRING" id="471853.Bcav_1987"/>
<dbReference type="PRINTS" id="PR00502">
    <property type="entry name" value="NUDIXFAMILY"/>
</dbReference>
<evidence type="ECO:0000256" key="4">
    <source>
        <dbReference type="ARBA" id="ARBA00022842"/>
    </source>
</evidence>
<evidence type="ECO:0000313" key="8">
    <source>
        <dbReference type="Proteomes" id="UP000007962"/>
    </source>
</evidence>
<reference evidence="7 8" key="1">
    <citation type="journal article" date="2009" name="Stand. Genomic Sci.">
        <title>Complete genome sequence of Beutenbergia cavernae type strain (HKI 0122).</title>
        <authorList>
            <person name="Land M."/>
            <person name="Pukall R."/>
            <person name="Abt B."/>
            <person name="Goker M."/>
            <person name="Rohde M."/>
            <person name="Glavina Del Rio T."/>
            <person name="Tice H."/>
            <person name="Copeland A."/>
            <person name="Cheng J.F."/>
            <person name="Lucas S."/>
            <person name="Chen F."/>
            <person name="Nolan M."/>
            <person name="Bruce D."/>
            <person name="Goodwin L."/>
            <person name="Pitluck S."/>
            <person name="Ivanova N."/>
            <person name="Mavromatis K."/>
            <person name="Ovchinnikova G."/>
            <person name="Pati A."/>
            <person name="Chen A."/>
            <person name="Palaniappan K."/>
            <person name="Hauser L."/>
            <person name="Chang Y.J."/>
            <person name="Jefferies C.C."/>
            <person name="Saunders E."/>
            <person name="Brettin T."/>
            <person name="Detter J.C."/>
            <person name="Han C."/>
            <person name="Chain P."/>
            <person name="Bristow J."/>
            <person name="Eisen J.A."/>
            <person name="Markowitz V."/>
            <person name="Hugenholtz P."/>
            <person name="Kyrpides N.C."/>
            <person name="Klenk H.P."/>
            <person name="Lapidus A."/>
        </authorList>
    </citation>
    <scope>NUCLEOTIDE SEQUENCE [LARGE SCALE GENOMIC DNA]</scope>
    <source>
        <strain evidence="8">ATCC BAA-8 / DSM 12333 / NBRC 16432</strain>
    </source>
</reference>
<keyword evidence="4" id="KW-0460">Magnesium</keyword>
<dbReference type="CDD" id="cd04685">
    <property type="entry name" value="NUDIX_Hydrolase"/>
    <property type="match status" value="1"/>
</dbReference>
<protein>
    <submittedName>
        <fullName evidence="7">NUDIX hydrolase</fullName>
    </submittedName>
</protein>
<dbReference type="GO" id="GO:0016787">
    <property type="term" value="F:hydrolase activity"/>
    <property type="evidence" value="ECO:0007669"/>
    <property type="project" value="UniProtKB-KW"/>
</dbReference>
<dbReference type="PROSITE" id="PS00893">
    <property type="entry name" value="NUDIX_BOX"/>
    <property type="match status" value="1"/>
</dbReference>
<evidence type="ECO:0000256" key="1">
    <source>
        <dbReference type="ARBA" id="ARBA00001946"/>
    </source>
</evidence>
<dbReference type="OrthoDB" id="9804442at2"/>
<name>C5C5Q1_BEUC1</name>
<sequence length="204" mass="22549">MTPASSVGHPTDGEGWVRGADGVPFRRAARVLLLDPQDRVLLVRGHDADQPERTWWFTVGGGIDRGETARDAAVREVFEETGLRLDPERLEGPVLTRSALFDFFARTVRQDEEFFLARLDGLDRDAPLVTDNWTDVERAFMDEVRWWPLPALAQVTEEVFPAELVEVTQALLPGWNGVTRHLGLARDEAATGDSSTPASGGSGR</sequence>
<comment type="similarity">
    <text evidence="2 5">Belongs to the Nudix hydrolase family.</text>
</comment>
<evidence type="ECO:0000256" key="5">
    <source>
        <dbReference type="RuleBase" id="RU003476"/>
    </source>
</evidence>
<dbReference type="PANTHER" id="PTHR43046">
    <property type="entry name" value="GDP-MANNOSE MANNOSYL HYDROLASE"/>
    <property type="match status" value="1"/>
</dbReference>
<evidence type="ECO:0000256" key="3">
    <source>
        <dbReference type="ARBA" id="ARBA00022801"/>
    </source>
</evidence>
<dbReference type="InterPro" id="IPR020084">
    <property type="entry name" value="NUDIX_hydrolase_CS"/>
</dbReference>
<evidence type="ECO:0000259" key="6">
    <source>
        <dbReference type="PROSITE" id="PS51462"/>
    </source>
</evidence>
<dbReference type="SUPFAM" id="SSF55811">
    <property type="entry name" value="Nudix"/>
    <property type="match status" value="1"/>
</dbReference>
<evidence type="ECO:0000313" key="7">
    <source>
        <dbReference type="EMBL" id="ACQ80242.1"/>
    </source>
</evidence>